<reference evidence="3 4" key="1">
    <citation type="journal article" date="2012" name="Science">
        <title>The Paleozoic origin of enzymatic lignin decomposition reconstructed from 31 fungal genomes.</title>
        <authorList>
            <person name="Floudas D."/>
            <person name="Binder M."/>
            <person name="Riley R."/>
            <person name="Barry K."/>
            <person name="Blanchette R.A."/>
            <person name="Henrissat B."/>
            <person name="Martinez A.T."/>
            <person name="Otillar R."/>
            <person name="Spatafora J.W."/>
            <person name="Yadav J.S."/>
            <person name="Aerts A."/>
            <person name="Benoit I."/>
            <person name="Boyd A."/>
            <person name="Carlson A."/>
            <person name="Copeland A."/>
            <person name="Coutinho P.M."/>
            <person name="de Vries R.P."/>
            <person name="Ferreira P."/>
            <person name="Findley K."/>
            <person name="Foster B."/>
            <person name="Gaskell J."/>
            <person name="Glotzer D."/>
            <person name="Gorecki P."/>
            <person name="Heitman J."/>
            <person name="Hesse C."/>
            <person name="Hori C."/>
            <person name="Igarashi K."/>
            <person name="Jurgens J.A."/>
            <person name="Kallen N."/>
            <person name="Kersten P."/>
            <person name="Kohler A."/>
            <person name="Kuees U."/>
            <person name="Kumar T.K.A."/>
            <person name="Kuo A."/>
            <person name="LaButti K."/>
            <person name="Larrondo L.F."/>
            <person name="Lindquist E."/>
            <person name="Ling A."/>
            <person name="Lombard V."/>
            <person name="Lucas S."/>
            <person name="Lundell T."/>
            <person name="Martin R."/>
            <person name="McLaughlin D.J."/>
            <person name="Morgenstern I."/>
            <person name="Morin E."/>
            <person name="Murat C."/>
            <person name="Nagy L.G."/>
            <person name="Nolan M."/>
            <person name="Ohm R.A."/>
            <person name="Patyshakuliyeva A."/>
            <person name="Rokas A."/>
            <person name="Ruiz-Duenas F.J."/>
            <person name="Sabat G."/>
            <person name="Salamov A."/>
            <person name="Samejima M."/>
            <person name="Schmutz J."/>
            <person name="Slot J.C."/>
            <person name="St John F."/>
            <person name="Stenlid J."/>
            <person name="Sun H."/>
            <person name="Sun S."/>
            <person name="Syed K."/>
            <person name="Tsang A."/>
            <person name="Wiebenga A."/>
            <person name="Young D."/>
            <person name="Pisabarro A."/>
            <person name="Eastwood D.C."/>
            <person name="Martin F."/>
            <person name="Cullen D."/>
            <person name="Grigoriev I.V."/>
            <person name="Hibbett D.S."/>
        </authorList>
    </citation>
    <scope>NUCLEOTIDE SEQUENCE</scope>
    <source>
        <strain evidence="4">FP-58527</strain>
    </source>
</reference>
<dbReference type="PROSITE" id="PS00028">
    <property type="entry name" value="ZINC_FINGER_C2H2_1"/>
    <property type="match status" value="1"/>
</dbReference>
<feature type="domain" description="C2H2-type" evidence="2">
    <location>
        <begin position="290"/>
        <end position="318"/>
    </location>
</feature>
<dbReference type="InterPro" id="IPR013087">
    <property type="entry name" value="Znf_C2H2_type"/>
</dbReference>
<gene>
    <name evidence="3" type="ORF">FOMPIDRAFT_86905</name>
</gene>
<dbReference type="Proteomes" id="UP000015241">
    <property type="component" value="Unassembled WGS sequence"/>
</dbReference>
<dbReference type="EMBL" id="KE504129">
    <property type="protein sequence ID" value="EPT03633.1"/>
    <property type="molecule type" value="Genomic_DNA"/>
</dbReference>
<dbReference type="HOGENOM" id="CLU_871655_0_0_1"/>
<evidence type="ECO:0000313" key="4">
    <source>
        <dbReference type="Proteomes" id="UP000015241"/>
    </source>
</evidence>
<proteinExistence type="predicted"/>
<keyword evidence="4" id="KW-1185">Reference proteome</keyword>
<evidence type="ECO:0000313" key="3">
    <source>
        <dbReference type="EMBL" id="EPT03633.1"/>
    </source>
</evidence>
<keyword evidence="1" id="KW-0863">Zinc-finger</keyword>
<dbReference type="AlphaFoldDB" id="S8EHA9"/>
<evidence type="ECO:0000256" key="1">
    <source>
        <dbReference type="PROSITE-ProRule" id="PRU00042"/>
    </source>
</evidence>
<keyword evidence="1" id="KW-0479">Metal-binding</keyword>
<name>S8EHA9_FOMSC</name>
<dbReference type="PROSITE" id="PS50157">
    <property type="entry name" value="ZINC_FINGER_C2H2_2"/>
    <property type="match status" value="1"/>
</dbReference>
<dbReference type="Gene3D" id="3.30.160.60">
    <property type="entry name" value="Classic Zinc Finger"/>
    <property type="match status" value="1"/>
</dbReference>
<sequence length="319" mass="34771">MADSGVAELPTQTTNRLQSTNAYYGGSLVETGGDFSIVQDASARLDGLSHTNVLPLWPHAAGPTLTDSGQGPYEHYPANNGAESILARPLPDPYGQTWHAANVSPLPNDGCFTSAGVTHARRIDNHTARSVNQAAAAPCVPAAYGAGREPLAPFNESQYNLQRWQALHAETPSRFAHLAMPAPLPVPSPPAFHAHPPYATPNRSPPVNQPPRSDIDDHWTCGLEGCNIRLDDLSIGGQRRHLRDFHAAQLGSSRVRCTWVHEGGTICEKEMDPASWSKHLASVHWGSTKAKCPYCPKSICRRDALKRHIDNFHRDEEEI</sequence>
<dbReference type="OrthoDB" id="2802610at2759"/>
<accession>S8EHA9</accession>
<dbReference type="InParanoid" id="S8EHA9"/>
<dbReference type="STRING" id="743788.S8EHA9"/>
<organism evidence="3 4">
    <name type="scientific">Fomitopsis schrenkii</name>
    <name type="common">Brown rot fungus</name>
    <dbReference type="NCBI Taxonomy" id="2126942"/>
    <lineage>
        <taxon>Eukaryota</taxon>
        <taxon>Fungi</taxon>
        <taxon>Dikarya</taxon>
        <taxon>Basidiomycota</taxon>
        <taxon>Agaricomycotina</taxon>
        <taxon>Agaricomycetes</taxon>
        <taxon>Polyporales</taxon>
        <taxon>Fomitopsis</taxon>
    </lineage>
</organism>
<evidence type="ECO:0000259" key="2">
    <source>
        <dbReference type="PROSITE" id="PS50157"/>
    </source>
</evidence>
<dbReference type="GO" id="GO:0008270">
    <property type="term" value="F:zinc ion binding"/>
    <property type="evidence" value="ECO:0007669"/>
    <property type="project" value="UniProtKB-KW"/>
</dbReference>
<protein>
    <recommendedName>
        <fullName evidence="2">C2H2-type domain-containing protein</fullName>
    </recommendedName>
</protein>
<keyword evidence="1" id="KW-0862">Zinc</keyword>